<reference evidence="3" key="1">
    <citation type="submission" date="2017-01" db="EMBL/GenBank/DDBJ databases">
        <authorList>
            <person name="Wang Y."/>
            <person name="White M."/>
            <person name="Kvist S."/>
            <person name="Moncalvo J.-M."/>
        </authorList>
    </citation>
    <scope>NUCLEOTIDE SEQUENCE [LARGE SCALE GENOMIC DNA]</scope>
    <source>
        <strain evidence="3">ID-206-W2</strain>
    </source>
</reference>
<evidence type="ECO:0000313" key="3">
    <source>
        <dbReference type="Proteomes" id="UP000187429"/>
    </source>
</evidence>
<evidence type="ECO:0000256" key="1">
    <source>
        <dbReference type="SAM" id="MobiDB-lite"/>
    </source>
</evidence>
<feature type="region of interest" description="Disordered" evidence="1">
    <location>
        <begin position="36"/>
        <end position="67"/>
    </location>
</feature>
<dbReference type="OrthoDB" id="5554389at2759"/>
<gene>
    <name evidence="2" type="ORF">AYI69_g6370</name>
</gene>
<feature type="non-terminal residue" evidence="2">
    <location>
        <position position="259"/>
    </location>
</feature>
<name>A0A1R1XZW3_9FUNG</name>
<comment type="caution">
    <text evidence="2">The sequence shown here is derived from an EMBL/GenBank/DDBJ whole genome shotgun (WGS) entry which is preliminary data.</text>
</comment>
<dbReference type="Proteomes" id="UP000187429">
    <property type="component" value="Unassembled WGS sequence"/>
</dbReference>
<organism evidence="2 3">
    <name type="scientific">Smittium culicis</name>
    <dbReference type="NCBI Taxonomy" id="133412"/>
    <lineage>
        <taxon>Eukaryota</taxon>
        <taxon>Fungi</taxon>
        <taxon>Fungi incertae sedis</taxon>
        <taxon>Zoopagomycota</taxon>
        <taxon>Kickxellomycotina</taxon>
        <taxon>Harpellomycetes</taxon>
        <taxon>Harpellales</taxon>
        <taxon>Legeriomycetaceae</taxon>
        <taxon>Smittium</taxon>
    </lineage>
</organism>
<sequence length="259" mass="29713">MVIRKPVKRARALFSDILKGNDPKYATNAEVNSTNVNSPSVFDKSKSDTQYLNQKTPKNTKKNTKPTKKRAVSLKYLIFGGEQSCLKRFCVAGSDQKIGIDWGQFKGDVPEALDVVFSAIGDSIYTRYDDYRANVTFITLDNLEEATNLMYKTLTYEDQKIDLYQTVKMEEDIMTVNIPNFKEISITKMIELVTKQLKPLGEIKDISALCNKYRNEYIPYGMKVLLRKNTIETELPLFLDHEDGRINIFYRGCKEACSY</sequence>
<proteinExistence type="predicted"/>
<dbReference type="EMBL" id="LSSM01002857">
    <property type="protein sequence ID" value="OMJ20046.1"/>
    <property type="molecule type" value="Genomic_DNA"/>
</dbReference>
<feature type="compositionally biased region" description="Basic residues" evidence="1">
    <location>
        <begin position="58"/>
        <end position="67"/>
    </location>
</feature>
<protein>
    <submittedName>
        <fullName evidence="2">Uncharacterized protein</fullName>
    </submittedName>
</protein>
<keyword evidence="3" id="KW-1185">Reference proteome</keyword>
<dbReference type="AlphaFoldDB" id="A0A1R1XZW3"/>
<evidence type="ECO:0000313" key="2">
    <source>
        <dbReference type="EMBL" id="OMJ20046.1"/>
    </source>
</evidence>
<accession>A0A1R1XZW3</accession>